<feature type="region of interest" description="Disordered" evidence="1">
    <location>
        <begin position="59"/>
        <end position="98"/>
    </location>
</feature>
<feature type="compositionally biased region" description="Polar residues" evidence="1">
    <location>
        <begin position="81"/>
        <end position="98"/>
    </location>
</feature>
<feature type="region of interest" description="Disordered" evidence="1">
    <location>
        <begin position="113"/>
        <end position="148"/>
    </location>
</feature>
<feature type="compositionally biased region" description="Low complexity" evidence="1">
    <location>
        <begin position="63"/>
        <end position="80"/>
    </location>
</feature>
<organism evidence="3 4">
    <name type="scientific">Cytospora schulzeri</name>
    <dbReference type="NCBI Taxonomy" id="448051"/>
    <lineage>
        <taxon>Eukaryota</taxon>
        <taxon>Fungi</taxon>
        <taxon>Dikarya</taxon>
        <taxon>Ascomycota</taxon>
        <taxon>Pezizomycotina</taxon>
        <taxon>Sordariomycetes</taxon>
        <taxon>Sordariomycetidae</taxon>
        <taxon>Diaporthales</taxon>
        <taxon>Cytosporaceae</taxon>
        <taxon>Cytospora</taxon>
    </lineage>
</organism>
<evidence type="ECO:0000313" key="4">
    <source>
        <dbReference type="Proteomes" id="UP000283895"/>
    </source>
</evidence>
<keyword evidence="4" id="KW-1185">Reference proteome</keyword>
<protein>
    <submittedName>
        <fullName evidence="3">Uncharacterized protein</fullName>
    </submittedName>
</protein>
<dbReference type="EMBL" id="LKEA01000001">
    <property type="protein sequence ID" value="ROW12630.1"/>
    <property type="molecule type" value="Genomic_DNA"/>
</dbReference>
<dbReference type="AlphaFoldDB" id="A0A423X9W5"/>
<feature type="region of interest" description="Disordered" evidence="1">
    <location>
        <begin position="254"/>
        <end position="276"/>
    </location>
</feature>
<reference evidence="3 4" key="1">
    <citation type="submission" date="2015-09" db="EMBL/GenBank/DDBJ databases">
        <title>Host preference determinants of Valsa canker pathogens revealed by comparative genomics.</title>
        <authorList>
            <person name="Yin Z."/>
            <person name="Huang L."/>
        </authorList>
    </citation>
    <scope>NUCLEOTIDE SEQUENCE [LARGE SCALE GENOMIC DNA]</scope>
    <source>
        <strain evidence="3 4">03-1</strain>
    </source>
</reference>
<evidence type="ECO:0000256" key="1">
    <source>
        <dbReference type="SAM" id="MobiDB-lite"/>
    </source>
</evidence>
<feature type="transmembrane region" description="Helical" evidence="2">
    <location>
        <begin position="28"/>
        <end position="50"/>
    </location>
</feature>
<evidence type="ECO:0000256" key="2">
    <source>
        <dbReference type="SAM" id="Phobius"/>
    </source>
</evidence>
<proteinExistence type="predicted"/>
<feature type="compositionally biased region" description="Basic and acidic residues" evidence="1">
    <location>
        <begin position="135"/>
        <end position="148"/>
    </location>
</feature>
<name>A0A423X9W5_9PEZI</name>
<gene>
    <name evidence="3" type="ORF">VMCG_00113</name>
</gene>
<accession>A0A423X9W5</accession>
<comment type="caution">
    <text evidence="3">The sequence shown here is derived from an EMBL/GenBank/DDBJ whole genome shotgun (WGS) entry which is preliminary data.</text>
</comment>
<dbReference type="OrthoDB" id="5240040at2759"/>
<keyword evidence="2" id="KW-0812">Transmembrane</keyword>
<keyword evidence="2" id="KW-1133">Transmembrane helix</keyword>
<sequence length="276" mass="29569">MGLSKQSTPTCATPVIDKKKIDTSRTGIVVVAFGTLFLVSQLCLIIWILARPHAFSRRKVLRNSTGPSSSTSNSYINANTYDNNSPKARQKLRPSSTWSGAALERQYLDQRGKPGDLDELVASETPSSSPDTDSSSEHSARNGNRDLSIKTAVSALPSRSFRGLLSSHGADPDPELEEFDPRRVWIEMGLMAAVIAKPRSPRSPRLNAVDQAALMEALASDGIDAPSHTAAVVEDAEALASGFDDPLGVNRRLASTKKNADTVISPSGSELRGRSV</sequence>
<dbReference type="Proteomes" id="UP000283895">
    <property type="component" value="Unassembled WGS sequence"/>
</dbReference>
<evidence type="ECO:0000313" key="3">
    <source>
        <dbReference type="EMBL" id="ROW12630.1"/>
    </source>
</evidence>
<feature type="compositionally biased region" description="Low complexity" evidence="1">
    <location>
        <begin position="123"/>
        <end position="133"/>
    </location>
</feature>
<keyword evidence="2" id="KW-0472">Membrane</keyword>